<evidence type="ECO:0000313" key="3">
    <source>
        <dbReference type="Proteomes" id="UP000308697"/>
    </source>
</evidence>
<sequence length="75" mass="8128">MRAIIGFIAFIVMIQGAMGFIGQVFFDGAWGLLPHWFDLPSVAYLGIFAAGAALGVWTDVDKKRKQREIAARGAA</sequence>
<dbReference type="AlphaFoldDB" id="A0A4U0NP33"/>
<feature type="transmembrane region" description="Helical" evidence="1">
    <location>
        <begin position="43"/>
        <end position="60"/>
    </location>
</feature>
<accession>A0A4U0NP33</accession>
<dbReference type="Proteomes" id="UP000308697">
    <property type="component" value="Unassembled WGS sequence"/>
</dbReference>
<organism evidence="2 3">
    <name type="scientific">Streptomyces piniterrae</name>
    <dbReference type="NCBI Taxonomy" id="2571125"/>
    <lineage>
        <taxon>Bacteria</taxon>
        <taxon>Bacillati</taxon>
        <taxon>Actinomycetota</taxon>
        <taxon>Actinomycetes</taxon>
        <taxon>Kitasatosporales</taxon>
        <taxon>Streptomycetaceae</taxon>
        <taxon>Streptomyces</taxon>
    </lineage>
</organism>
<evidence type="ECO:0000256" key="1">
    <source>
        <dbReference type="SAM" id="Phobius"/>
    </source>
</evidence>
<gene>
    <name evidence="2" type="ORF">FCH28_18540</name>
</gene>
<dbReference type="RefSeq" id="WP_136741189.1">
    <property type="nucleotide sequence ID" value="NZ_SUMB01000006.1"/>
</dbReference>
<dbReference type="OrthoDB" id="3540811at2"/>
<keyword evidence="1" id="KW-0812">Transmembrane</keyword>
<keyword evidence="1" id="KW-0472">Membrane</keyword>
<keyword evidence="3" id="KW-1185">Reference proteome</keyword>
<comment type="caution">
    <text evidence="2">The sequence shown here is derived from an EMBL/GenBank/DDBJ whole genome shotgun (WGS) entry which is preliminary data.</text>
</comment>
<evidence type="ECO:0000313" key="2">
    <source>
        <dbReference type="EMBL" id="TJZ51864.1"/>
    </source>
</evidence>
<reference evidence="2 3" key="1">
    <citation type="submission" date="2019-04" db="EMBL/GenBank/DDBJ databases">
        <title>Streptomyces piniterrae sp. nov., a heliquinomycin-producing actinomycete isolated from rhizosphere soil of Pinus yunnanensis.</title>
        <authorList>
            <person name="Zhuang X."/>
            <person name="Zhao J."/>
        </authorList>
    </citation>
    <scope>NUCLEOTIDE SEQUENCE [LARGE SCALE GENOMIC DNA]</scope>
    <source>
        <strain evidence="3">jys28</strain>
    </source>
</reference>
<name>A0A4U0NP33_9ACTN</name>
<keyword evidence="1" id="KW-1133">Transmembrane helix</keyword>
<proteinExistence type="predicted"/>
<protein>
    <submittedName>
        <fullName evidence="2">Uncharacterized protein</fullName>
    </submittedName>
</protein>
<dbReference type="EMBL" id="SUMB01000006">
    <property type="protein sequence ID" value="TJZ51864.1"/>
    <property type="molecule type" value="Genomic_DNA"/>
</dbReference>